<dbReference type="RefSeq" id="WP_073034851.1">
    <property type="nucleotide sequence ID" value="NZ_BMLR01000005.1"/>
</dbReference>
<dbReference type="EMBL" id="FRBR01000005">
    <property type="protein sequence ID" value="SHL77028.1"/>
    <property type="molecule type" value="Genomic_DNA"/>
</dbReference>
<name>A0A1M7DC74_9RHOB</name>
<gene>
    <name evidence="2" type="ORF">SAMN05444398_105204</name>
</gene>
<keyword evidence="3" id="KW-1185">Reference proteome</keyword>
<dbReference type="Pfam" id="PF06568">
    <property type="entry name" value="YjiS-like"/>
    <property type="match status" value="1"/>
</dbReference>
<evidence type="ECO:0000313" key="2">
    <source>
        <dbReference type="EMBL" id="SHL77028.1"/>
    </source>
</evidence>
<sequence length="71" mass="8368">MAYLSDHRTRLALRPLSLARKLRAVLVLRRQRRTLARLDETALRDIGLSRKAAQAEARRPFWDVPDTWRES</sequence>
<dbReference type="AlphaFoldDB" id="A0A1M7DC74"/>
<proteinExistence type="predicted"/>
<protein>
    <submittedName>
        <fullName evidence="2">Uncharacterized conserved protein YjiS, DUF1127 family</fullName>
    </submittedName>
</protein>
<organism evidence="2 3">
    <name type="scientific">Roseovarius pacificus</name>
    <dbReference type="NCBI Taxonomy" id="337701"/>
    <lineage>
        <taxon>Bacteria</taxon>
        <taxon>Pseudomonadati</taxon>
        <taxon>Pseudomonadota</taxon>
        <taxon>Alphaproteobacteria</taxon>
        <taxon>Rhodobacterales</taxon>
        <taxon>Roseobacteraceae</taxon>
        <taxon>Roseovarius</taxon>
    </lineage>
</organism>
<dbReference type="OrthoDB" id="8096613at2"/>
<accession>A0A1M7DC74</accession>
<dbReference type="Proteomes" id="UP000183974">
    <property type="component" value="Unassembled WGS sequence"/>
</dbReference>
<dbReference type="InterPro" id="IPR009506">
    <property type="entry name" value="YjiS-like"/>
</dbReference>
<evidence type="ECO:0000313" key="3">
    <source>
        <dbReference type="Proteomes" id="UP000183974"/>
    </source>
</evidence>
<dbReference type="STRING" id="337701.SAMN05444398_105204"/>
<reference evidence="2 3" key="1">
    <citation type="submission" date="2016-11" db="EMBL/GenBank/DDBJ databases">
        <authorList>
            <person name="Jaros S."/>
            <person name="Januszkiewicz K."/>
            <person name="Wedrychowicz H."/>
        </authorList>
    </citation>
    <scope>NUCLEOTIDE SEQUENCE [LARGE SCALE GENOMIC DNA]</scope>
    <source>
        <strain evidence="2 3">DSM 29589</strain>
    </source>
</reference>
<feature type="domain" description="YjiS-like" evidence="1">
    <location>
        <begin position="18"/>
        <end position="52"/>
    </location>
</feature>
<evidence type="ECO:0000259" key="1">
    <source>
        <dbReference type="Pfam" id="PF06568"/>
    </source>
</evidence>